<sequence length="241" mass="27090">MVRVGIVDDDAAARAVILAHLKRYQEEHGEQFSVRTFASGTELAENYHPDLDLIFLDVVMGGMDGFEAARAIRELDDHVVIVFVTNMAQFAIKGYEVNALSYLVKPVPYFAFSQELARSLRIVQRSSPTSDSLMVPTTTGTALVDLADITYVESSRHRVMVHTLDRTYTFTGTLKSLEAKLADKDFFRSNNCYLVNLRHVRGLDATSCRMEGGEELQVSRPRRRAFLEALTTYVDEGRRTG</sequence>
<dbReference type="CDD" id="cd00156">
    <property type="entry name" value="REC"/>
    <property type="match status" value="1"/>
</dbReference>
<dbReference type="AlphaFoldDB" id="A0A3N2DAQ4"/>
<dbReference type="InterPro" id="IPR011006">
    <property type="entry name" value="CheY-like_superfamily"/>
</dbReference>
<dbReference type="PROSITE" id="PS50110">
    <property type="entry name" value="RESPONSE_REGULATORY"/>
    <property type="match status" value="1"/>
</dbReference>
<comment type="caution">
    <text evidence="4">The sequence shown here is derived from an EMBL/GenBank/DDBJ whole genome shotgun (WGS) entry which is preliminary data.</text>
</comment>
<dbReference type="InterPro" id="IPR007492">
    <property type="entry name" value="LytTR_DNA-bd_dom"/>
</dbReference>
<proteinExistence type="predicted"/>
<dbReference type="SMART" id="SM00850">
    <property type="entry name" value="LytTR"/>
    <property type="match status" value="1"/>
</dbReference>
<dbReference type="SUPFAM" id="SSF52172">
    <property type="entry name" value="CheY-like"/>
    <property type="match status" value="1"/>
</dbReference>
<dbReference type="RefSeq" id="WP_123738988.1">
    <property type="nucleotide sequence ID" value="NZ_CALFQU010000029.1"/>
</dbReference>
<dbReference type="Gene3D" id="3.40.50.2300">
    <property type="match status" value="1"/>
</dbReference>
<dbReference type="Proteomes" id="UP000275356">
    <property type="component" value="Unassembled WGS sequence"/>
</dbReference>
<evidence type="ECO:0000259" key="3">
    <source>
        <dbReference type="PROSITE" id="PS50930"/>
    </source>
</evidence>
<dbReference type="PANTHER" id="PTHR37299:SF1">
    <property type="entry name" value="STAGE 0 SPORULATION PROTEIN A HOMOLOG"/>
    <property type="match status" value="1"/>
</dbReference>
<dbReference type="GO" id="GO:0003677">
    <property type="term" value="F:DNA binding"/>
    <property type="evidence" value="ECO:0007669"/>
    <property type="project" value="InterPro"/>
</dbReference>
<evidence type="ECO:0000256" key="1">
    <source>
        <dbReference type="PROSITE-ProRule" id="PRU00169"/>
    </source>
</evidence>
<dbReference type="InterPro" id="IPR046947">
    <property type="entry name" value="LytR-like"/>
</dbReference>
<feature type="domain" description="HTH LytTR-type" evidence="3">
    <location>
        <begin position="133"/>
        <end position="232"/>
    </location>
</feature>
<dbReference type="SMART" id="SM00448">
    <property type="entry name" value="REC"/>
    <property type="match status" value="1"/>
</dbReference>
<dbReference type="GO" id="GO:0000156">
    <property type="term" value="F:phosphorelay response regulator activity"/>
    <property type="evidence" value="ECO:0007669"/>
    <property type="project" value="InterPro"/>
</dbReference>
<feature type="modified residue" description="4-aspartylphosphate" evidence="1">
    <location>
        <position position="57"/>
    </location>
</feature>
<evidence type="ECO:0000313" key="5">
    <source>
        <dbReference type="Proteomes" id="UP000275356"/>
    </source>
</evidence>
<feature type="domain" description="Response regulatory" evidence="2">
    <location>
        <begin position="3"/>
        <end position="120"/>
    </location>
</feature>
<keyword evidence="5" id="KW-1185">Reference proteome</keyword>
<accession>A0A3N2DAQ4</accession>
<evidence type="ECO:0000259" key="2">
    <source>
        <dbReference type="PROSITE" id="PS50110"/>
    </source>
</evidence>
<dbReference type="PANTHER" id="PTHR37299">
    <property type="entry name" value="TRANSCRIPTIONAL REGULATOR-RELATED"/>
    <property type="match status" value="1"/>
</dbReference>
<protein>
    <submittedName>
        <fullName evidence="4">LytTR family two component transcriptional regulator</fullName>
    </submittedName>
</protein>
<reference evidence="4 5" key="1">
    <citation type="submission" date="2018-11" db="EMBL/GenBank/DDBJ databases">
        <title>Sequencing the genomes of 1000 actinobacteria strains.</title>
        <authorList>
            <person name="Klenk H.-P."/>
        </authorList>
    </citation>
    <scope>NUCLEOTIDE SEQUENCE [LARGE SCALE GENOMIC DNA]</scope>
    <source>
        <strain evidence="4 5">DSM 13521</strain>
    </source>
</reference>
<dbReference type="InterPro" id="IPR001789">
    <property type="entry name" value="Sig_transdc_resp-reg_receiver"/>
</dbReference>
<dbReference type="Gene3D" id="2.40.50.1020">
    <property type="entry name" value="LytTr DNA-binding domain"/>
    <property type="match status" value="1"/>
</dbReference>
<dbReference type="PROSITE" id="PS50930">
    <property type="entry name" value="HTH_LYTTR"/>
    <property type="match status" value="1"/>
</dbReference>
<dbReference type="OrthoDB" id="236568at2"/>
<gene>
    <name evidence="4" type="ORF">EDD28_1461</name>
</gene>
<keyword evidence="1" id="KW-0597">Phosphoprotein</keyword>
<organism evidence="4 5">
    <name type="scientific">Salana multivorans</name>
    <dbReference type="NCBI Taxonomy" id="120377"/>
    <lineage>
        <taxon>Bacteria</taxon>
        <taxon>Bacillati</taxon>
        <taxon>Actinomycetota</taxon>
        <taxon>Actinomycetes</taxon>
        <taxon>Micrococcales</taxon>
        <taxon>Beutenbergiaceae</taxon>
        <taxon>Salana</taxon>
    </lineage>
</organism>
<dbReference type="Pfam" id="PF04397">
    <property type="entry name" value="LytTR"/>
    <property type="match status" value="1"/>
</dbReference>
<name>A0A3N2DAQ4_9MICO</name>
<dbReference type="Pfam" id="PF00072">
    <property type="entry name" value="Response_reg"/>
    <property type="match status" value="1"/>
</dbReference>
<evidence type="ECO:0000313" key="4">
    <source>
        <dbReference type="EMBL" id="ROR96869.1"/>
    </source>
</evidence>
<dbReference type="EMBL" id="RKHQ01000001">
    <property type="protein sequence ID" value="ROR96869.1"/>
    <property type="molecule type" value="Genomic_DNA"/>
</dbReference>